<evidence type="ECO:0000256" key="1">
    <source>
        <dbReference type="SAM" id="Coils"/>
    </source>
</evidence>
<dbReference type="AlphaFoldDB" id="A0AAV9SSS4"/>
<dbReference type="Proteomes" id="UP001327957">
    <property type="component" value="Unassembled WGS sequence"/>
</dbReference>
<organism evidence="2 3">
    <name type="scientific">Colletotrichum tabaci</name>
    <dbReference type="NCBI Taxonomy" id="1209068"/>
    <lineage>
        <taxon>Eukaryota</taxon>
        <taxon>Fungi</taxon>
        <taxon>Dikarya</taxon>
        <taxon>Ascomycota</taxon>
        <taxon>Pezizomycotina</taxon>
        <taxon>Sordariomycetes</taxon>
        <taxon>Hypocreomycetidae</taxon>
        <taxon>Glomerellales</taxon>
        <taxon>Glomerellaceae</taxon>
        <taxon>Colletotrichum</taxon>
        <taxon>Colletotrichum destructivum species complex</taxon>
    </lineage>
</organism>
<feature type="coiled-coil region" evidence="1">
    <location>
        <begin position="12"/>
        <end position="53"/>
    </location>
</feature>
<proteinExistence type="predicted"/>
<accession>A0AAV9SSS4</accession>
<protein>
    <submittedName>
        <fullName evidence="2">Uncharacterized protein</fullName>
    </submittedName>
</protein>
<gene>
    <name evidence="2" type="ORF">QIS74_13641</name>
</gene>
<reference evidence="2 3" key="1">
    <citation type="submission" date="2023-04" db="EMBL/GenBank/DDBJ databases">
        <title>Colletotrichum tabacum stain YC1 causing leaf anthracnose on Nicotiana tabacum(L.) cv.</title>
        <authorList>
            <person name="Ji Z."/>
            <person name="Wang M."/>
            <person name="Zhang J."/>
            <person name="Wang N."/>
            <person name="Zhou Z."/>
        </authorList>
    </citation>
    <scope>NUCLEOTIDE SEQUENCE [LARGE SCALE GENOMIC DNA]</scope>
    <source>
        <strain evidence="2 3">YC1</strain>
    </source>
</reference>
<comment type="caution">
    <text evidence="2">The sequence shown here is derived from an EMBL/GenBank/DDBJ whole genome shotgun (WGS) entry which is preliminary data.</text>
</comment>
<keyword evidence="3" id="KW-1185">Reference proteome</keyword>
<evidence type="ECO:0000313" key="2">
    <source>
        <dbReference type="EMBL" id="KAK6206222.1"/>
    </source>
</evidence>
<dbReference type="EMBL" id="JASAOK010000056">
    <property type="protein sequence ID" value="KAK6206222.1"/>
    <property type="molecule type" value="Genomic_DNA"/>
</dbReference>
<evidence type="ECO:0000313" key="3">
    <source>
        <dbReference type="Proteomes" id="UP001327957"/>
    </source>
</evidence>
<keyword evidence="1" id="KW-0175">Coiled coil</keyword>
<sequence length="59" mass="6993">MAAADRTMMNRIRKQRVEIEELTGRKAELKGIVRVQKNELDLQKREIDRVQGKLARWSE</sequence>
<name>A0AAV9SSS4_9PEZI</name>